<gene>
    <name evidence="2" type="ordered locus">Mmc1_0502</name>
</gene>
<dbReference type="STRING" id="156889.Mmc1_0502"/>
<keyword evidence="3" id="KW-1185">Reference proteome</keyword>
<sequence length="94" mass="10141">MVAGGLRGAGTAPCPNPSPRIPPLGRLAFPLGDPLKKRTRKSEQVKRAKAKLWGGENFSPLKLFLKVEALNKGYGECGKTKFKISASWPKPAIL</sequence>
<dbReference type="KEGG" id="mgm:Mmc1_0502"/>
<reference evidence="3" key="1">
    <citation type="journal article" date="2009" name="Appl. Environ. Microbiol.">
        <title>Complete genome sequence of the chemolithoautotrophic marine magnetotactic coccus strain MC-1.</title>
        <authorList>
            <person name="Schubbe S."/>
            <person name="Williams T.J."/>
            <person name="Xie G."/>
            <person name="Kiss H.E."/>
            <person name="Brettin T.S."/>
            <person name="Martinez D."/>
            <person name="Ross C.A."/>
            <person name="Schuler D."/>
            <person name="Cox B.L."/>
            <person name="Nealson K.H."/>
            <person name="Bazylinski D.A."/>
        </authorList>
    </citation>
    <scope>NUCLEOTIDE SEQUENCE [LARGE SCALE GENOMIC DNA]</scope>
    <source>
        <strain evidence="3">ATCC BAA-1437 / JCM 17883 / MC-1</strain>
    </source>
</reference>
<name>A0L4Y4_MAGMM</name>
<proteinExistence type="predicted"/>
<reference evidence="2 3" key="2">
    <citation type="journal article" date="2012" name="Int. J. Syst. Evol. Microbiol.">
        <title>Magnetococcus marinus gen. nov., sp. nov., a marine, magnetotactic bacterium that represents a novel lineage (Magnetococcaceae fam. nov.; Magnetococcales ord. nov.) at the base of the Alphaproteobacteria.</title>
        <authorList>
            <person name="Bazylinski D.A."/>
            <person name="Williams T.J."/>
            <person name="Lefevre C.T."/>
            <person name="Berg R.J."/>
            <person name="Zhang C.L."/>
            <person name="Bowser S.S."/>
            <person name="Dean A.J."/>
            <person name="Beveridge T.J."/>
        </authorList>
    </citation>
    <scope>NUCLEOTIDE SEQUENCE [LARGE SCALE GENOMIC DNA]</scope>
    <source>
        <strain evidence="3">ATCC BAA-1437 / JCM 17883 / MC-1</strain>
    </source>
</reference>
<evidence type="ECO:0000313" key="3">
    <source>
        <dbReference type="Proteomes" id="UP000002586"/>
    </source>
</evidence>
<dbReference type="EMBL" id="CP000471">
    <property type="protein sequence ID" value="ABK43027.1"/>
    <property type="molecule type" value="Genomic_DNA"/>
</dbReference>
<accession>A0L4Y4</accession>
<dbReference type="AlphaFoldDB" id="A0L4Y4"/>
<organism evidence="2 3">
    <name type="scientific">Magnetococcus marinus (strain ATCC BAA-1437 / JCM 17883 / MC-1)</name>
    <dbReference type="NCBI Taxonomy" id="156889"/>
    <lineage>
        <taxon>Bacteria</taxon>
        <taxon>Pseudomonadati</taxon>
        <taxon>Pseudomonadota</taxon>
        <taxon>Magnetococcia</taxon>
        <taxon>Magnetococcales</taxon>
        <taxon>Magnetococcaceae</taxon>
        <taxon>Magnetococcus</taxon>
    </lineage>
</organism>
<evidence type="ECO:0000256" key="1">
    <source>
        <dbReference type="SAM" id="MobiDB-lite"/>
    </source>
</evidence>
<protein>
    <submittedName>
        <fullName evidence="2">Uncharacterized protein</fullName>
    </submittedName>
</protein>
<dbReference type="HOGENOM" id="CLU_2382702_0_0_5"/>
<evidence type="ECO:0000313" key="2">
    <source>
        <dbReference type="EMBL" id="ABK43027.1"/>
    </source>
</evidence>
<dbReference type="Proteomes" id="UP000002586">
    <property type="component" value="Chromosome"/>
</dbReference>
<feature type="region of interest" description="Disordered" evidence="1">
    <location>
        <begin position="1"/>
        <end position="25"/>
    </location>
</feature>